<dbReference type="Proteomes" id="UP000799438">
    <property type="component" value="Unassembled WGS sequence"/>
</dbReference>
<reference evidence="2" key="1">
    <citation type="journal article" date="2020" name="Stud. Mycol.">
        <title>101 Dothideomycetes genomes: a test case for predicting lifestyles and emergence of pathogens.</title>
        <authorList>
            <person name="Haridas S."/>
            <person name="Albert R."/>
            <person name="Binder M."/>
            <person name="Bloem J."/>
            <person name="Labutti K."/>
            <person name="Salamov A."/>
            <person name="Andreopoulos B."/>
            <person name="Baker S."/>
            <person name="Barry K."/>
            <person name="Bills G."/>
            <person name="Bluhm B."/>
            <person name="Cannon C."/>
            <person name="Castanera R."/>
            <person name="Culley D."/>
            <person name="Daum C."/>
            <person name="Ezra D."/>
            <person name="Gonzalez J."/>
            <person name="Henrissat B."/>
            <person name="Kuo A."/>
            <person name="Liang C."/>
            <person name="Lipzen A."/>
            <person name="Lutzoni F."/>
            <person name="Magnuson J."/>
            <person name="Mondo S."/>
            <person name="Nolan M."/>
            <person name="Ohm R."/>
            <person name="Pangilinan J."/>
            <person name="Park H.-J."/>
            <person name="Ramirez L."/>
            <person name="Alfaro M."/>
            <person name="Sun H."/>
            <person name="Tritt A."/>
            <person name="Yoshinaga Y."/>
            <person name="Zwiers L.-H."/>
            <person name="Turgeon B."/>
            <person name="Goodwin S."/>
            <person name="Spatafora J."/>
            <person name="Crous P."/>
            <person name="Grigoriev I."/>
        </authorList>
    </citation>
    <scope>NUCLEOTIDE SEQUENCE</scope>
    <source>
        <strain evidence="2">CBS 121167</strain>
    </source>
</reference>
<dbReference type="EMBL" id="ML995510">
    <property type="protein sequence ID" value="KAF2136868.1"/>
    <property type="molecule type" value="Genomic_DNA"/>
</dbReference>
<gene>
    <name evidence="2" type="ORF">K452DRAFT_292012</name>
</gene>
<protein>
    <recommendedName>
        <fullName evidence="4">Secreted protein</fullName>
    </recommendedName>
</protein>
<feature type="chain" id="PRO_5025481421" description="Secreted protein" evidence="1">
    <location>
        <begin position="30"/>
        <end position="143"/>
    </location>
</feature>
<evidence type="ECO:0000256" key="1">
    <source>
        <dbReference type="SAM" id="SignalP"/>
    </source>
</evidence>
<keyword evidence="3" id="KW-1185">Reference proteome</keyword>
<organism evidence="2 3">
    <name type="scientific">Aplosporella prunicola CBS 121167</name>
    <dbReference type="NCBI Taxonomy" id="1176127"/>
    <lineage>
        <taxon>Eukaryota</taxon>
        <taxon>Fungi</taxon>
        <taxon>Dikarya</taxon>
        <taxon>Ascomycota</taxon>
        <taxon>Pezizomycotina</taxon>
        <taxon>Dothideomycetes</taxon>
        <taxon>Dothideomycetes incertae sedis</taxon>
        <taxon>Botryosphaeriales</taxon>
        <taxon>Aplosporellaceae</taxon>
        <taxon>Aplosporella</taxon>
    </lineage>
</organism>
<name>A0A6A6B008_9PEZI</name>
<evidence type="ECO:0000313" key="3">
    <source>
        <dbReference type="Proteomes" id="UP000799438"/>
    </source>
</evidence>
<dbReference type="RefSeq" id="XP_033392586.1">
    <property type="nucleotide sequence ID" value="XM_033541289.1"/>
</dbReference>
<proteinExistence type="predicted"/>
<feature type="signal peptide" evidence="1">
    <location>
        <begin position="1"/>
        <end position="29"/>
    </location>
</feature>
<evidence type="ECO:0008006" key="4">
    <source>
        <dbReference type="Google" id="ProtNLM"/>
    </source>
</evidence>
<evidence type="ECO:0000313" key="2">
    <source>
        <dbReference type="EMBL" id="KAF2136868.1"/>
    </source>
</evidence>
<accession>A0A6A6B008</accession>
<dbReference type="GeneID" id="54298785"/>
<dbReference type="AlphaFoldDB" id="A0A6A6B008"/>
<keyword evidence="1" id="KW-0732">Signal</keyword>
<sequence>MPTAEYILPIPFALLLLLFLLHLHHVTFCAFGLYSPFCTINWRASERASERGGFSLSPSLSLQSLNQYHHPYLHLRLYYTSLSLSRTINSSFSFTPRSAPLRPRLASPRLSLMTNHQPNLFAPFIPHSQAARPPAARKPASAR</sequence>